<evidence type="ECO:0008006" key="3">
    <source>
        <dbReference type="Google" id="ProtNLM"/>
    </source>
</evidence>
<organism evidence="1 2">
    <name type="scientific">Alsobacter metallidurans</name>
    <dbReference type="NCBI Taxonomy" id="340221"/>
    <lineage>
        <taxon>Bacteria</taxon>
        <taxon>Pseudomonadati</taxon>
        <taxon>Pseudomonadota</taxon>
        <taxon>Alphaproteobacteria</taxon>
        <taxon>Hyphomicrobiales</taxon>
        <taxon>Alsobacteraceae</taxon>
        <taxon>Alsobacter</taxon>
    </lineage>
</organism>
<keyword evidence="2" id="KW-1185">Reference proteome</keyword>
<name>A0A917MHB8_9HYPH</name>
<accession>A0A917MHB8</accession>
<dbReference type="EMBL" id="BMES01000002">
    <property type="protein sequence ID" value="GGH19639.1"/>
    <property type="molecule type" value="Genomic_DNA"/>
</dbReference>
<protein>
    <recommendedName>
        <fullName evidence="3">Cytoplasmic protein</fullName>
    </recommendedName>
</protein>
<dbReference type="InterPro" id="IPR009351">
    <property type="entry name" value="AlkZ-like"/>
</dbReference>
<gene>
    <name evidence="1" type="ORF">GCM10007036_22680</name>
</gene>
<dbReference type="Pfam" id="PF06224">
    <property type="entry name" value="AlkZ-like"/>
    <property type="match status" value="1"/>
</dbReference>
<reference evidence="1" key="1">
    <citation type="journal article" date="2014" name="Int. J. Syst. Evol. Microbiol.">
        <title>Complete genome sequence of Corynebacterium casei LMG S-19264T (=DSM 44701T), isolated from a smear-ripened cheese.</title>
        <authorList>
            <consortium name="US DOE Joint Genome Institute (JGI-PGF)"/>
            <person name="Walter F."/>
            <person name="Albersmeier A."/>
            <person name="Kalinowski J."/>
            <person name="Ruckert C."/>
        </authorList>
    </citation>
    <scope>NUCLEOTIDE SEQUENCE</scope>
    <source>
        <strain evidence="1">CGMCC 1.12214</strain>
    </source>
</reference>
<sequence>MRPMRARDAGAPQAESGCGVCRDGVCSPAMDELSDLPQDEELQQPDPVEAALRPVATLTATQARRIALAAQGFARPRPDEATRTHFDAMTARLGLLQIDSVNVLARAHHMPAYSRLGPYDVGMLDQAAYGGRRRKLFEYWGHEASLIRCEHQPLLRWRMARAERGEGTYTGIARYGREHPDAVKAVLREVEKRGRLAARDLGEERGAGTWWGWSDTKRALEWLFWAGLVTTATRRGNFERVYDLTERVLPRKALDAPTPSEPDAHRELLRIAARALGVATSQDLRDYFRLGPSASARLPELVEEGALLPVAVKGWKQPAYLSSDARKPRAVAAQAVVSPFDPLLWHRSRTERLFGVRYRIEIYTPAHKREHGYYVLPFLLGDRIVGRFDLKADRAAKRLIVQSAHLEAGQQPGPVAEAAADELHRLAAWLGLSTIEVKPKGDLAAHIAL</sequence>
<dbReference type="PANTHER" id="PTHR30528:SF0">
    <property type="entry name" value="CYTOPLASMIC PROTEIN"/>
    <property type="match status" value="1"/>
</dbReference>
<dbReference type="Proteomes" id="UP000603912">
    <property type="component" value="Unassembled WGS sequence"/>
</dbReference>
<proteinExistence type="predicted"/>
<reference evidence="1" key="2">
    <citation type="submission" date="2020-09" db="EMBL/GenBank/DDBJ databases">
        <authorList>
            <person name="Sun Q."/>
            <person name="Zhou Y."/>
        </authorList>
    </citation>
    <scope>NUCLEOTIDE SEQUENCE</scope>
    <source>
        <strain evidence="1">CGMCC 1.12214</strain>
    </source>
</reference>
<evidence type="ECO:0000313" key="2">
    <source>
        <dbReference type="Proteomes" id="UP000603912"/>
    </source>
</evidence>
<dbReference type="AlphaFoldDB" id="A0A917MHB8"/>
<evidence type="ECO:0000313" key="1">
    <source>
        <dbReference type="EMBL" id="GGH19639.1"/>
    </source>
</evidence>
<dbReference type="PANTHER" id="PTHR30528">
    <property type="entry name" value="CYTOPLASMIC PROTEIN"/>
    <property type="match status" value="1"/>
</dbReference>
<comment type="caution">
    <text evidence="1">The sequence shown here is derived from an EMBL/GenBank/DDBJ whole genome shotgun (WGS) entry which is preliminary data.</text>
</comment>